<feature type="compositionally biased region" description="Basic residues" evidence="1">
    <location>
        <begin position="66"/>
        <end position="79"/>
    </location>
</feature>
<feature type="region of interest" description="Disordered" evidence="1">
    <location>
        <begin position="60"/>
        <end position="79"/>
    </location>
</feature>
<dbReference type="KEGG" id="cle:Clole_0938"/>
<reference evidence="2 3" key="1">
    <citation type="journal article" date="2011" name="J. Bacteriol.">
        <title>Complete genome sequence of the cellulose-degrading bacterium Cellulosilyticum lentocellum.</title>
        <authorList>
            <consortium name="US DOE Joint Genome Institute"/>
            <person name="Miller D.A."/>
            <person name="Suen G."/>
            <person name="Bruce D."/>
            <person name="Copeland A."/>
            <person name="Cheng J.F."/>
            <person name="Detter C."/>
            <person name="Goodwin L.A."/>
            <person name="Han C.S."/>
            <person name="Hauser L.J."/>
            <person name="Land M.L."/>
            <person name="Lapidus A."/>
            <person name="Lucas S."/>
            <person name="Meincke L."/>
            <person name="Pitluck S."/>
            <person name="Tapia R."/>
            <person name="Teshima H."/>
            <person name="Woyke T."/>
            <person name="Fox B.G."/>
            <person name="Angert E.R."/>
            <person name="Currie C.R."/>
        </authorList>
    </citation>
    <scope>NUCLEOTIDE SEQUENCE [LARGE SCALE GENOMIC DNA]</scope>
    <source>
        <strain evidence="3">ATCC 49066 / DSM 5427 / NCIMB 11756 / RHM5</strain>
    </source>
</reference>
<evidence type="ECO:0000256" key="1">
    <source>
        <dbReference type="SAM" id="MobiDB-lite"/>
    </source>
</evidence>
<name>F2JQS5_CELLD</name>
<dbReference type="AlphaFoldDB" id="F2JQS5"/>
<proteinExistence type="predicted"/>
<gene>
    <name evidence="2" type="ordered locus">Clole_0938</name>
</gene>
<keyword evidence="3" id="KW-1185">Reference proteome</keyword>
<dbReference type="Proteomes" id="UP000008467">
    <property type="component" value="Chromosome"/>
</dbReference>
<sequence length="79" mass="9477">MSDDPCRWCSDYPYWCRGRCKEKDMYIKEVDEDVPVVTATRKVRVIIDINKNGIRRENTYAYNRRESKRNKRSGKARSV</sequence>
<accession>F2JQS5</accession>
<protein>
    <submittedName>
        <fullName evidence="2">Uncharacterized protein</fullName>
    </submittedName>
</protein>
<dbReference type="HOGENOM" id="CLU_2599610_0_0_9"/>
<organism evidence="2 3">
    <name type="scientific">Cellulosilyticum lentocellum (strain ATCC 49066 / DSM 5427 / NCIMB 11756 / RHM5)</name>
    <name type="common">Clostridium lentocellum</name>
    <dbReference type="NCBI Taxonomy" id="642492"/>
    <lineage>
        <taxon>Bacteria</taxon>
        <taxon>Bacillati</taxon>
        <taxon>Bacillota</taxon>
        <taxon>Clostridia</taxon>
        <taxon>Lachnospirales</taxon>
        <taxon>Cellulosilyticaceae</taxon>
        <taxon>Cellulosilyticum</taxon>
    </lineage>
</organism>
<dbReference type="EMBL" id="CP002582">
    <property type="protein sequence ID" value="ADZ82670.1"/>
    <property type="molecule type" value="Genomic_DNA"/>
</dbReference>
<evidence type="ECO:0000313" key="2">
    <source>
        <dbReference type="EMBL" id="ADZ82670.1"/>
    </source>
</evidence>
<dbReference type="STRING" id="642492.Clole_0938"/>
<evidence type="ECO:0000313" key="3">
    <source>
        <dbReference type="Proteomes" id="UP000008467"/>
    </source>
</evidence>